<keyword evidence="4" id="KW-1185">Reference proteome</keyword>
<dbReference type="InterPro" id="IPR007863">
    <property type="entry name" value="Peptidase_M16_C"/>
</dbReference>
<dbReference type="Pfam" id="PF05193">
    <property type="entry name" value="Peptidase_M16_C"/>
    <property type="match status" value="1"/>
</dbReference>
<dbReference type="InterPro" id="IPR050361">
    <property type="entry name" value="MPP/UQCRC_Complex"/>
</dbReference>
<dbReference type="OrthoDB" id="9811314at2"/>
<dbReference type="Proteomes" id="UP000199623">
    <property type="component" value="Unassembled WGS sequence"/>
</dbReference>
<dbReference type="InterPro" id="IPR011249">
    <property type="entry name" value="Metalloenz_LuxS/M16"/>
</dbReference>
<dbReference type="PANTHER" id="PTHR11851">
    <property type="entry name" value="METALLOPROTEASE"/>
    <property type="match status" value="1"/>
</dbReference>
<proteinExistence type="predicted"/>
<sequence length="442" mass="47722">MTASVVPALGPWPEIVSPDVTEDRCANGLRLLALRRQGAPLAEIRLSIPFASLTPGHLARAWLLSETVLAGTVATGRIGLAERIGELGASLRAEVDHDRLLFSGTVLADRFEELLAVLSEVVREATFPDREVLAERKRLAARLTAARSQAAVRAREILHRHLYGDHPYGASMPTGAEIDAVDAGQLRALHAERVVPDHAVLIVVGLVDPDEAVATMRRHFADWRPGLLPVPDLPPLPDEAPAGASRLFHRPGSVQSSIRIGGPALPRDDPLFPALHLANLIYGGYFSSRLVANIREDKGYTYTPRSRIMHSGAGSTLVIEADVATEVTAPALLEMWYELGRLSTLRPSPQELRDVRQFAAGNLAMSVATRSGLATTLVTLLGVGLDLDWIRRSPDLFAEVTASDIYHVGVHLLAPKLLAAVVIGDATKCEEPLQAFGPWVVE</sequence>
<dbReference type="STRING" id="200378.SAMN05216553_112151"/>
<evidence type="ECO:0000259" key="1">
    <source>
        <dbReference type="Pfam" id="PF00675"/>
    </source>
</evidence>
<name>A0A1G7XPV4_9PSEU</name>
<evidence type="ECO:0000259" key="2">
    <source>
        <dbReference type="Pfam" id="PF05193"/>
    </source>
</evidence>
<evidence type="ECO:0000313" key="4">
    <source>
        <dbReference type="Proteomes" id="UP000199623"/>
    </source>
</evidence>
<gene>
    <name evidence="3" type="ORF">SAMN05216553_112151</name>
</gene>
<accession>A0A1G7XPV4</accession>
<feature type="domain" description="Peptidase M16 N-terminal" evidence="1">
    <location>
        <begin position="63"/>
        <end position="171"/>
    </location>
</feature>
<dbReference type="InterPro" id="IPR011765">
    <property type="entry name" value="Pept_M16_N"/>
</dbReference>
<dbReference type="PANTHER" id="PTHR11851:SF224">
    <property type="entry name" value="PROCESSING PROTEASE"/>
    <property type="match status" value="1"/>
</dbReference>
<evidence type="ECO:0000313" key="3">
    <source>
        <dbReference type="EMBL" id="SDG86234.1"/>
    </source>
</evidence>
<protein>
    <submittedName>
        <fullName evidence="3">Predicted Zn-dependent peptidase</fullName>
    </submittedName>
</protein>
<dbReference type="Pfam" id="PF00675">
    <property type="entry name" value="Peptidase_M16"/>
    <property type="match status" value="1"/>
</dbReference>
<dbReference type="EMBL" id="FNCC01000012">
    <property type="protein sequence ID" value="SDG86234.1"/>
    <property type="molecule type" value="Genomic_DNA"/>
</dbReference>
<dbReference type="AlphaFoldDB" id="A0A1G7XPV4"/>
<reference evidence="4" key="1">
    <citation type="submission" date="2016-10" db="EMBL/GenBank/DDBJ databases">
        <authorList>
            <person name="Varghese N."/>
            <person name="Submissions S."/>
        </authorList>
    </citation>
    <scope>NUCLEOTIDE SEQUENCE [LARGE SCALE GENOMIC DNA]</scope>
    <source>
        <strain evidence="4">CGMCC 4.3506</strain>
    </source>
</reference>
<dbReference type="Gene3D" id="3.30.830.10">
    <property type="entry name" value="Metalloenzyme, LuxS/M16 peptidase-like"/>
    <property type="match status" value="2"/>
</dbReference>
<dbReference type="SUPFAM" id="SSF63411">
    <property type="entry name" value="LuxS/MPP-like metallohydrolase"/>
    <property type="match status" value="2"/>
</dbReference>
<dbReference type="RefSeq" id="WP_090054158.1">
    <property type="nucleotide sequence ID" value="NZ_FNCC01000012.1"/>
</dbReference>
<dbReference type="GO" id="GO:0046872">
    <property type="term" value="F:metal ion binding"/>
    <property type="evidence" value="ECO:0007669"/>
    <property type="project" value="InterPro"/>
</dbReference>
<organism evidence="3 4">
    <name type="scientific">Lentzea fradiae</name>
    <dbReference type="NCBI Taxonomy" id="200378"/>
    <lineage>
        <taxon>Bacteria</taxon>
        <taxon>Bacillati</taxon>
        <taxon>Actinomycetota</taxon>
        <taxon>Actinomycetes</taxon>
        <taxon>Pseudonocardiales</taxon>
        <taxon>Pseudonocardiaceae</taxon>
        <taxon>Lentzea</taxon>
    </lineage>
</organism>
<feature type="domain" description="Peptidase M16 C-terminal" evidence="2">
    <location>
        <begin position="181"/>
        <end position="356"/>
    </location>
</feature>